<evidence type="ECO:0000313" key="1">
    <source>
        <dbReference type="EMBL" id="GAG20412.1"/>
    </source>
</evidence>
<name>X0WB25_9ZZZZ</name>
<dbReference type="EMBL" id="BARS01038245">
    <property type="protein sequence ID" value="GAG20412.1"/>
    <property type="molecule type" value="Genomic_DNA"/>
</dbReference>
<sequence length="196" mass="22798">MRCWIIGNGKSLRETPLGLLEDEVTFGVNRIHKFYEFTSWRPTYYVRMEIDPIDWRAAARYHAEEGIRCYLASHIAHSVAETRRPDWPLDNVVAVRMNCAHVKSSYSYGKRAEEWHLPQLCCFGSVVGVTAQIAVLEGVEQIIFVGCDLGYNEQGLNHFDDEYGNWNEMNQRERNETETHMHEIIKTECDRRGVEV</sequence>
<dbReference type="AlphaFoldDB" id="X0WB25"/>
<reference evidence="1" key="1">
    <citation type="journal article" date="2014" name="Front. Microbiol.">
        <title>High frequency of phylogenetically diverse reductive dehalogenase-homologous genes in deep subseafloor sedimentary metagenomes.</title>
        <authorList>
            <person name="Kawai M."/>
            <person name="Futagami T."/>
            <person name="Toyoda A."/>
            <person name="Takaki Y."/>
            <person name="Nishi S."/>
            <person name="Hori S."/>
            <person name="Arai W."/>
            <person name="Tsubouchi T."/>
            <person name="Morono Y."/>
            <person name="Uchiyama I."/>
            <person name="Ito T."/>
            <person name="Fujiyama A."/>
            <person name="Inagaki F."/>
            <person name="Takami H."/>
        </authorList>
    </citation>
    <scope>NUCLEOTIDE SEQUENCE</scope>
    <source>
        <strain evidence="1">Expedition CK06-06</strain>
    </source>
</reference>
<dbReference type="Gene3D" id="3.90.1480.10">
    <property type="entry name" value="Alpha-2,3-sialyltransferase"/>
    <property type="match status" value="1"/>
</dbReference>
<proteinExistence type="predicted"/>
<accession>X0WB25</accession>
<comment type="caution">
    <text evidence="1">The sequence shown here is derived from an EMBL/GenBank/DDBJ whole genome shotgun (WGS) entry which is preliminary data.</text>
</comment>
<protein>
    <recommendedName>
        <fullName evidence="2">DUF115 domain-containing protein</fullName>
    </recommendedName>
</protein>
<gene>
    <name evidence="1" type="ORF">S01H1_58541</name>
</gene>
<feature type="non-terminal residue" evidence="1">
    <location>
        <position position="196"/>
    </location>
</feature>
<evidence type="ECO:0008006" key="2">
    <source>
        <dbReference type="Google" id="ProtNLM"/>
    </source>
</evidence>
<organism evidence="1">
    <name type="scientific">marine sediment metagenome</name>
    <dbReference type="NCBI Taxonomy" id="412755"/>
    <lineage>
        <taxon>unclassified sequences</taxon>
        <taxon>metagenomes</taxon>
        <taxon>ecological metagenomes</taxon>
    </lineage>
</organism>